<feature type="chain" id="PRO_5003465715" description="Endoglucanase" evidence="2">
    <location>
        <begin position="23"/>
        <end position="407"/>
    </location>
</feature>
<feature type="signal peptide" evidence="2">
    <location>
        <begin position="1"/>
        <end position="22"/>
    </location>
</feature>
<dbReference type="Proteomes" id="UP000009058">
    <property type="component" value="Chromosome 3"/>
</dbReference>
<dbReference type="InParanoid" id="G4N458"/>
<dbReference type="OMA" id="KWHTIYS"/>
<accession>G4N458</accession>
<dbReference type="KEGG" id="mgr:MGG_05070"/>
<feature type="compositionally biased region" description="Low complexity" evidence="1">
    <location>
        <begin position="270"/>
        <end position="281"/>
    </location>
</feature>
<protein>
    <recommendedName>
        <fullName evidence="5">Endoglucanase</fullName>
    </recommendedName>
</protein>
<dbReference type="OrthoDB" id="2342176at2759"/>
<dbReference type="PANTHER" id="PTHR36182:SF2">
    <property type="entry name" value="LYTIC POLYSACCHARIDE MONOOXYGENASE"/>
    <property type="match status" value="1"/>
</dbReference>
<dbReference type="VEuPathDB" id="FungiDB:MGG_05070"/>
<reference key="2">
    <citation type="submission" date="2011-05" db="EMBL/GenBank/DDBJ databases">
        <title>The Genome Sequence of Magnaporthe oryzae 70-15.</title>
        <authorList>
            <consortium name="The Broad Institute Genome Sequencing Platform"/>
            <person name="Ma L.-J."/>
            <person name="Dead R."/>
            <person name="Young S.K."/>
            <person name="Zeng Q."/>
            <person name="Gargeya S."/>
            <person name="Fitzgerald M."/>
            <person name="Haas B."/>
            <person name="Abouelleil A."/>
            <person name="Alvarado L."/>
            <person name="Arachchi H.M."/>
            <person name="Berlin A."/>
            <person name="Brown A."/>
            <person name="Chapman S.B."/>
            <person name="Chen Z."/>
            <person name="Dunbar C."/>
            <person name="Freedman E."/>
            <person name="Gearin G."/>
            <person name="Gellesch M."/>
            <person name="Goldberg J."/>
            <person name="Griggs A."/>
            <person name="Gujja S."/>
            <person name="Heiman D."/>
            <person name="Howarth C."/>
            <person name="Larson L."/>
            <person name="Lui A."/>
            <person name="MacDonald P.J.P."/>
            <person name="Mehta T."/>
            <person name="Montmayeur A."/>
            <person name="Murphy C."/>
            <person name="Neiman D."/>
            <person name="Pearson M."/>
            <person name="Priest M."/>
            <person name="Roberts A."/>
            <person name="Saif S."/>
            <person name="Shea T."/>
            <person name="Shenoy N."/>
            <person name="Sisk P."/>
            <person name="Stolte C."/>
            <person name="Sykes S."/>
            <person name="Yandava C."/>
            <person name="Wortman J."/>
            <person name="Nusbaum C."/>
            <person name="Birren B."/>
        </authorList>
    </citation>
    <scope>NUCLEOTIDE SEQUENCE</scope>
    <source>
        <strain>70-15</strain>
    </source>
</reference>
<feature type="region of interest" description="Disordered" evidence="1">
    <location>
        <begin position="119"/>
        <end position="138"/>
    </location>
</feature>
<name>G4N458_PYRO7</name>
<dbReference type="eggNOG" id="ENOG502S005">
    <property type="taxonomic scope" value="Eukaryota"/>
</dbReference>
<evidence type="ECO:0000313" key="4">
    <source>
        <dbReference type="Proteomes" id="UP000009058"/>
    </source>
</evidence>
<gene>
    <name evidence="3" type="ORF">MGG_05070</name>
</gene>
<reference evidence="3 4" key="1">
    <citation type="journal article" date="2005" name="Nature">
        <title>The genome sequence of the rice blast fungus Magnaporthe grisea.</title>
        <authorList>
            <person name="Dean R.A."/>
            <person name="Talbot N.J."/>
            <person name="Ebbole D.J."/>
            <person name="Farman M.L."/>
            <person name="Mitchell T.K."/>
            <person name="Orbach M.J."/>
            <person name="Thon M."/>
            <person name="Kulkarni R."/>
            <person name="Xu J.R."/>
            <person name="Pan H."/>
            <person name="Read N.D."/>
            <person name="Lee Y.H."/>
            <person name="Carbone I."/>
            <person name="Brown D."/>
            <person name="Oh Y.Y."/>
            <person name="Donofrio N."/>
            <person name="Jeong J.S."/>
            <person name="Soanes D.M."/>
            <person name="Djonovic S."/>
            <person name="Kolomiets E."/>
            <person name="Rehmeyer C."/>
            <person name="Li W."/>
            <person name="Harding M."/>
            <person name="Kim S."/>
            <person name="Lebrun M.H."/>
            <person name="Bohnert H."/>
            <person name="Coughlan S."/>
            <person name="Butler J."/>
            <person name="Calvo S."/>
            <person name="Ma L.J."/>
            <person name="Nicol R."/>
            <person name="Purcell S."/>
            <person name="Nusbaum C."/>
            <person name="Galagan J.E."/>
            <person name="Birren B.W."/>
        </authorList>
    </citation>
    <scope>NUCLEOTIDE SEQUENCE [LARGE SCALE GENOMIC DNA]</scope>
    <source>
        <strain evidence="4">70-15 / ATCC MYA-4617 / FGSC 8958</strain>
    </source>
</reference>
<feature type="region of interest" description="Disordered" evidence="1">
    <location>
        <begin position="269"/>
        <end position="319"/>
    </location>
</feature>
<organism evidence="3 4">
    <name type="scientific">Pyricularia oryzae (strain 70-15 / ATCC MYA-4617 / FGSC 8958)</name>
    <name type="common">Rice blast fungus</name>
    <name type="synonym">Magnaporthe oryzae</name>
    <dbReference type="NCBI Taxonomy" id="242507"/>
    <lineage>
        <taxon>Eukaryota</taxon>
        <taxon>Fungi</taxon>
        <taxon>Dikarya</taxon>
        <taxon>Ascomycota</taxon>
        <taxon>Pezizomycotina</taxon>
        <taxon>Sordariomycetes</taxon>
        <taxon>Sordariomycetidae</taxon>
        <taxon>Magnaporthales</taxon>
        <taxon>Pyriculariaceae</taxon>
        <taxon>Pyricularia</taxon>
    </lineage>
</organism>
<dbReference type="EMBL" id="CM001233">
    <property type="protein sequence ID" value="EHA52778.1"/>
    <property type="molecule type" value="Genomic_DNA"/>
</dbReference>
<evidence type="ECO:0008006" key="5">
    <source>
        <dbReference type="Google" id="ProtNLM"/>
    </source>
</evidence>
<proteinExistence type="predicted"/>
<dbReference type="GeneID" id="2675392"/>
<dbReference type="PANTHER" id="PTHR36182">
    <property type="entry name" value="PROTEIN, PUTATIVE (AFU_ORTHOLOGUE AFUA_6G10930)-RELATED"/>
    <property type="match status" value="1"/>
</dbReference>
<dbReference type="Gene3D" id="2.70.50.70">
    <property type="match status" value="1"/>
</dbReference>
<dbReference type="AlphaFoldDB" id="G4N458"/>
<dbReference type="SMR" id="G4N458"/>
<keyword evidence="4" id="KW-1185">Reference proteome</keyword>
<dbReference type="HOGENOM" id="CLU_032571_1_0_1"/>
<dbReference type="RefSeq" id="XP_003712585.1">
    <property type="nucleotide sequence ID" value="XM_003712537.1"/>
</dbReference>
<keyword evidence="2" id="KW-0732">Signal</keyword>
<feature type="compositionally biased region" description="Low complexity" evidence="1">
    <location>
        <begin position="297"/>
        <end position="309"/>
    </location>
</feature>
<evidence type="ECO:0000256" key="2">
    <source>
        <dbReference type="SAM" id="SignalP"/>
    </source>
</evidence>
<evidence type="ECO:0000313" key="3">
    <source>
        <dbReference type="EMBL" id="EHA52778.1"/>
    </source>
</evidence>
<evidence type="ECO:0000256" key="1">
    <source>
        <dbReference type="SAM" id="MobiDB-lite"/>
    </source>
</evidence>
<sequence length="407" mass="41208">MRPSTSTNVALATLLAVLGVDAHMIMNTPVPYNLNGQAPLLQTSPLGPDFAFPGQGLSRVVEMNKYAAGGAPIEVQFTGSAMHKGGSCQFSVAPGTTPPSDPKAWKVITSIIGGCPGETDGEGNLQTIGQDPEGRPTAQQCTSFEEKECLKTFKIPVPKELASGSYTFAWTWFNTVGNREMYMNMAPIEVSGGASEAAGQSYLNSLPSIFVANIKGNPVSTCTTSPGVLGFPEPGSVGMVLQPPTAGSSGSCPAPAAAPSFEQDIRAMQDGGAAPAPPSGGSDNGNDGGEKGDYGGNEETASTAPPATTDVPSGVYINPTTPTTLATVVKDPETAAPPAATPVPAPNAGYGGGLQGTKVACATDGELICIGAQQFGICNFGYALPQDLAAGTACANGQIAKRSAMDS</sequence>